<evidence type="ECO:0000313" key="7">
    <source>
        <dbReference type="EMBL" id="KAG0646334.1"/>
    </source>
</evidence>
<feature type="transmembrane region" description="Helical" evidence="6">
    <location>
        <begin position="89"/>
        <end position="112"/>
    </location>
</feature>
<evidence type="ECO:0000256" key="3">
    <source>
        <dbReference type="ARBA" id="ARBA00022692"/>
    </source>
</evidence>
<feature type="transmembrane region" description="Helical" evidence="6">
    <location>
        <begin position="48"/>
        <end position="68"/>
    </location>
</feature>
<dbReference type="Pfam" id="PF07690">
    <property type="entry name" value="MFS_1"/>
    <property type="match status" value="1"/>
</dbReference>
<feature type="transmembrane region" description="Helical" evidence="6">
    <location>
        <begin position="279"/>
        <end position="300"/>
    </location>
</feature>
<accession>A0A9P7AU18</accession>
<evidence type="ECO:0000256" key="6">
    <source>
        <dbReference type="SAM" id="Phobius"/>
    </source>
</evidence>
<keyword evidence="5 6" id="KW-0472">Membrane</keyword>
<dbReference type="InterPro" id="IPR036259">
    <property type="entry name" value="MFS_trans_sf"/>
</dbReference>
<feature type="transmembrane region" description="Helical" evidence="6">
    <location>
        <begin position="118"/>
        <end position="144"/>
    </location>
</feature>
<keyword evidence="3 6" id="KW-0812">Transmembrane</keyword>
<gene>
    <name evidence="7" type="ORF">D0Z07_8092</name>
</gene>
<dbReference type="PANTHER" id="PTHR23501">
    <property type="entry name" value="MAJOR FACILITATOR SUPERFAMILY"/>
    <property type="match status" value="1"/>
</dbReference>
<dbReference type="PANTHER" id="PTHR23501:SF102">
    <property type="entry name" value="DRUG TRANSPORTER, PUTATIVE (AFU_ORTHOLOGUE AFUA_3G08530)-RELATED"/>
    <property type="match status" value="1"/>
</dbReference>
<evidence type="ECO:0000256" key="4">
    <source>
        <dbReference type="ARBA" id="ARBA00022989"/>
    </source>
</evidence>
<evidence type="ECO:0000256" key="1">
    <source>
        <dbReference type="ARBA" id="ARBA00004141"/>
    </source>
</evidence>
<dbReference type="GO" id="GO:0022857">
    <property type="term" value="F:transmembrane transporter activity"/>
    <property type="evidence" value="ECO:0007669"/>
    <property type="project" value="InterPro"/>
</dbReference>
<feature type="transmembrane region" description="Helical" evidence="6">
    <location>
        <begin position="249"/>
        <end position="267"/>
    </location>
</feature>
<sequence length="409" mass="44119">MVNVITADLVPLEKRAVYLGLVSLAGAFGLCSGALIGGAVSEQTTWRWIFYINLPVCIPTSLAIYFFLHSKTQNKFSLEKVKAFDWMGMIILTGSLIGVLYGVTSGGVLYTWSSAKILSSLIIGSFGIGMTMLYEGFVASAPLIPPRIFQRRTASLGYLTTWCQALVLWAYAYFITLYFVVSKRHSLIGSAVASLPALVMVTFSAALGGVAMTLLGSFKWINTLGAACLTIGFALMSRLDVFSSIAEQAGFQIIAGIGGGILFPGRLMAVQAAQEVGDVTIATAIVSFFTSLGQSFGVAIGDAVFQNRWAVEVEKHALEGFIPPKFIISSREAEQTADIIGKYPVHVQDLYRAIMASTISVVWIVVATFSGVAFIACLASENLPLRKWLTESSDLDESIDMERNKEADN</sequence>
<dbReference type="Gene3D" id="1.20.1250.20">
    <property type="entry name" value="MFS general substrate transporter like domains"/>
    <property type="match status" value="1"/>
</dbReference>
<evidence type="ECO:0000313" key="8">
    <source>
        <dbReference type="Proteomes" id="UP000785200"/>
    </source>
</evidence>
<dbReference type="Proteomes" id="UP000785200">
    <property type="component" value="Unassembled WGS sequence"/>
</dbReference>
<keyword evidence="8" id="KW-1185">Reference proteome</keyword>
<organism evidence="7 8">
    <name type="scientific">Hyphodiscus hymeniophilus</name>
    <dbReference type="NCBI Taxonomy" id="353542"/>
    <lineage>
        <taxon>Eukaryota</taxon>
        <taxon>Fungi</taxon>
        <taxon>Dikarya</taxon>
        <taxon>Ascomycota</taxon>
        <taxon>Pezizomycotina</taxon>
        <taxon>Leotiomycetes</taxon>
        <taxon>Helotiales</taxon>
        <taxon>Hyphodiscaceae</taxon>
        <taxon>Hyphodiscus</taxon>
    </lineage>
</organism>
<dbReference type="GO" id="GO:0005886">
    <property type="term" value="C:plasma membrane"/>
    <property type="evidence" value="ECO:0007669"/>
    <property type="project" value="TreeGrafter"/>
</dbReference>
<comment type="similarity">
    <text evidence="2">Belongs to the major facilitator superfamily. TCR/Tet family.</text>
</comment>
<dbReference type="SUPFAM" id="SSF103473">
    <property type="entry name" value="MFS general substrate transporter"/>
    <property type="match status" value="1"/>
</dbReference>
<name>A0A9P7AU18_9HELO</name>
<comment type="caution">
    <text evidence="7">The sequence shown here is derived from an EMBL/GenBank/DDBJ whole genome shotgun (WGS) entry which is preliminary data.</text>
</comment>
<dbReference type="EMBL" id="VNKQ01000016">
    <property type="protein sequence ID" value="KAG0646334.1"/>
    <property type="molecule type" value="Genomic_DNA"/>
</dbReference>
<keyword evidence="4 6" id="KW-1133">Transmembrane helix</keyword>
<feature type="transmembrane region" description="Helical" evidence="6">
    <location>
        <begin position="156"/>
        <end position="181"/>
    </location>
</feature>
<proteinExistence type="inferred from homology"/>
<feature type="transmembrane region" description="Helical" evidence="6">
    <location>
        <begin position="220"/>
        <end position="237"/>
    </location>
</feature>
<feature type="transmembrane region" description="Helical" evidence="6">
    <location>
        <begin position="353"/>
        <end position="379"/>
    </location>
</feature>
<evidence type="ECO:0000256" key="2">
    <source>
        <dbReference type="ARBA" id="ARBA00007520"/>
    </source>
</evidence>
<dbReference type="InterPro" id="IPR011701">
    <property type="entry name" value="MFS"/>
</dbReference>
<dbReference type="OrthoDB" id="10021397at2759"/>
<dbReference type="AlphaFoldDB" id="A0A9P7AU18"/>
<feature type="transmembrane region" description="Helical" evidence="6">
    <location>
        <begin position="16"/>
        <end position="36"/>
    </location>
</feature>
<comment type="subcellular location">
    <subcellularLocation>
        <location evidence="1">Membrane</location>
        <topology evidence="1">Multi-pass membrane protein</topology>
    </subcellularLocation>
</comment>
<evidence type="ECO:0000256" key="5">
    <source>
        <dbReference type="ARBA" id="ARBA00023136"/>
    </source>
</evidence>
<feature type="transmembrane region" description="Helical" evidence="6">
    <location>
        <begin position="187"/>
        <end position="208"/>
    </location>
</feature>
<reference evidence="7" key="1">
    <citation type="submission" date="2019-07" db="EMBL/GenBank/DDBJ databases">
        <title>Hyphodiscus hymeniophilus genome sequencing and assembly.</title>
        <authorList>
            <person name="Kramer G."/>
            <person name="Nodwell J."/>
        </authorList>
    </citation>
    <scope>NUCLEOTIDE SEQUENCE</scope>
    <source>
        <strain evidence="7">ATCC 34498</strain>
    </source>
</reference>
<protein>
    <submittedName>
        <fullName evidence="7">Efflux pump dotC</fullName>
    </submittedName>
</protein>